<dbReference type="Gene3D" id="3.40.50.300">
    <property type="entry name" value="P-loop containing nucleotide triphosphate hydrolases"/>
    <property type="match status" value="1"/>
</dbReference>
<dbReference type="Proteomes" id="UP000189681">
    <property type="component" value="Unassembled WGS sequence"/>
</dbReference>
<dbReference type="InterPro" id="IPR008900">
    <property type="entry name" value="Zot_N"/>
</dbReference>
<keyword evidence="1" id="KW-0812">Transmembrane</keyword>
<dbReference type="Pfam" id="PF05707">
    <property type="entry name" value="Zot"/>
    <property type="match status" value="1"/>
</dbReference>
<dbReference type="AlphaFoldDB" id="A0A1V4AQ33"/>
<dbReference type="EMBL" id="AYTS01000167">
    <property type="protein sequence ID" value="OOP55214.1"/>
    <property type="molecule type" value="Genomic_DNA"/>
</dbReference>
<organism evidence="3 4">
    <name type="scientific">Candidatus Brocadia carolinensis</name>
    <dbReference type="NCBI Taxonomy" id="1004156"/>
    <lineage>
        <taxon>Bacteria</taxon>
        <taxon>Pseudomonadati</taxon>
        <taxon>Planctomycetota</taxon>
        <taxon>Candidatus Brocadiia</taxon>
        <taxon>Candidatus Brocadiales</taxon>
        <taxon>Candidatus Brocadiaceae</taxon>
        <taxon>Candidatus Brocadia</taxon>
    </lineage>
</organism>
<evidence type="ECO:0000313" key="3">
    <source>
        <dbReference type="EMBL" id="OOP55214.1"/>
    </source>
</evidence>
<keyword evidence="1" id="KW-1133">Transmembrane helix</keyword>
<proteinExistence type="predicted"/>
<name>A0A1V4AQ33_9BACT</name>
<comment type="caution">
    <text evidence="3">The sequence shown here is derived from an EMBL/GenBank/DDBJ whole genome shotgun (WGS) entry which is preliminary data.</text>
</comment>
<dbReference type="STRING" id="1004156.AYP45_16135"/>
<reference evidence="3 4" key="1">
    <citation type="journal article" date="2017" name="Water Res.">
        <title>Discovery and metagenomic analysis of an anammox bacterial enrichment related to Candidatus "Brocadia caroliniensis" in a full-scale glycerol-fed nitritation-denitritation separate centrate treatment process.</title>
        <authorList>
            <person name="Park H."/>
            <person name="Brotto A.C."/>
            <person name="van Loosdrecht M.C."/>
            <person name="Chandran K."/>
        </authorList>
    </citation>
    <scope>NUCLEOTIDE SEQUENCE [LARGE SCALE GENOMIC DNA]</scope>
    <source>
        <strain evidence="3">26THWARD</strain>
    </source>
</reference>
<evidence type="ECO:0000313" key="4">
    <source>
        <dbReference type="Proteomes" id="UP000189681"/>
    </source>
</evidence>
<feature type="domain" description="Zona occludens toxin N-terminal" evidence="2">
    <location>
        <begin position="2"/>
        <end position="147"/>
    </location>
</feature>
<keyword evidence="1" id="KW-0472">Membrane</keyword>
<gene>
    <name evidence="3" type="ORF">AYP45_16135</name>
</gene>
<accession>A0A1V4AQ33</accession>
<sequence>MVEGMIGSGKTYFVVNEVLKTYFAFNEERLQWVLKPDEDVAIFSNVDRFTVSLDLVEAIRISGGLNPFFTVPFQKEFSRLKRHIYIIDEAQSTEFFHRKFYDSEIFDFFRWMRHLGIDVYLITQDVTQLAKELQTLPEYHIRVTRRSYSYAKEFRYNYMVGREIYKRRTLVKDLKVFMAYRSSNVIGGGHEVKRFAVKYYVYVAGFILLAVIGFVGFIKYRFSPKKQVVAVEQRQAPERYKVVAVSGEYVYLRSQDGKKLLKTDVSKVIGHVKVGSLVNLRI</sequence>
<evidence type="ECO:0000256" key="1">
    <source>
        <dbReference type="SAM" id="Phobius"/>
    </source>
</evidence>
<protein>
    <recommendedName>
        <fullName evidence="2">Zona occludens toxin N-terminal domain-containing protein</fullName>
    </recommendedName>
</protein>
<evidence type="ECO:0000259" key="2">
    <source>
        <dbReference type="Pfam" id="PF05707"/>
    </source>
</evidence>
<dbReference type="InterPro" id="IPR027417">
    <property type="entry name" value="P-loop_NTPase"/>
</dbReference>
<feature type="transmembrane region" description="Helical" evidence="1">
    <location>
        <begin position="199"/>
        <end position="218"/>
    </location>
</feature>